<dbReference type="AlphaFoldDB" id="M2UL82"/>
<dbReference type="OrthoDB" id="3691251at2759"/>
<evidence type="ECO:0000313" key="4">
    <source>
        <dbReference type="Proteomes" id="UP000016936"/>
    </source>
</evidence>
<evidence type="ECO:0000313" key="3">
    <source>
        <dbReference type="EMBL" id="EMD88722.1"/>
    </source>
</evidence>
<name>M2UL82_COCH5</name>
<reference evidence="4" key="2">
    <citation type="journal article" date="2013" name="PLoS Genet.">
        <title>Comparative genome structure, secondary metabolite, and effector coding capacity across Cochliobolus pathogens.</title>
        <authorList>
            <person name="Condon B.J."/>
            <person name="Leng Y."/>
            <person name="Wu D."/>
            <person name="Bushley K.E."/>
            <person name="Ohm R.A."/>
            <person name="Otillar R."/>
            <person name="Martin J."/>
            <person name="Schackwitz W."/>
            <person name="Grimwood J."/>
            <person name="MohdZainudin N."/>
            <person name="Xue C."/>
            <person name="Wang R."/>
            <person name="Manning V.A."/>
            <person name="Dhillon B."/>
            <person name="Tu Z.J."/>
            <person name="Steffenson B.J."/>
            <person name="Salamov A."/>
            <person name="Sun H."/>
            <person name="Lowry S."/>
            <person name="LaButti K."/>
            <person name="Han J."/>
            <person name="Copeland A."/>
            <person name="Lindquist E."/>
            <person name="Barry K."/>
            <person name="Schmutz J."/>
            <person name="Baker S.E."/>
            <person name="Ciuffetti L.M."/>
            <person name="Grigoriev I.V."/>
            <person name="Zhong S."/>
            <person name="Turgeon B.G."/>
        </authorList>
    </citation>
    <scope>NUCLEOTIDE SEQUENCE [LARGE SCALE GENOMIC DNA]</scope>
    <source>
        <strain evidence="4">C5 / ATCC 48332 / race O</strain>
    </source>
</reference>
<proteinExistence type="predicted"/>
<feature type="region of interest" description="Disordered" evidence="1">
    <location>
        <begin position="406"/>
        <end position="462"/>
    </location>
</feature>
<dbReference type="OMA" id="RCEAKAW"/>
<accession>M2UL82</accession>
<feature type="chain" id="PRO_5004026895" evidence="2">
    <location>
        <begin position="20"/>
        <end position="462"/>
    </location>
</feature>
<dbReference type="HOGENOM" id="CLU_591839_0_0_1"/>
<sequence>MSPIAVLVIAVLRATGMMSDPLLRSQHLNIAKFELANGYKTSHEHSVAHGVSVHALDSVVGFAPPEIIPVTYPTPTVDVAPGEQLIPTETVYDPTIESGDGTISNAIRDIPNYLNSLASDLIMGLVHTLLVMTYYTTFTPLHESIFEKAASEHPYAIYFWLSLAMLTLLESFLTFGWNYIHQEFHGSHEAAMKRLRRCEAKAWGQTILIKALGEAKDRFNLDLEALTASLDDAKTQISGIEKGILSVSRVFTQQDEDVKKMVRSFESVVRDQHSLREHVGELSTTLYKEQADHATCVDRFVHAYGSNVITLCHRLDCLQEKVNVLEREKLDRAAEIDTLKSAVRRADEERAVMIEFYRKQKFNNLHTNEFYQKAISETPEDQLAPAFMAYMTAMHSQMNATLQGVYRSAGGHPHTPQPNMPQGRQQNNGYGRPPNGPTGFGSPGLSSSRYGPPGGFPFNQRK</sequence>
<organism evidence="3 4">
    <name type="scientific">Cochliobolus heterostrophus (strain C5 / ATCC 48332 / race O)</name>
    <name type="common">Southern corn leaf blight fungus</name>
    <name type="synonym">Bipolaris maydis</name>
    <dbReference type="NCBI Taxonomy" id="701091"/>
    <lineage>
        <taxon>Eukaryota</taxon>
        <taxon>Fungi</taxon>
        <taxon>Dikarya</taxon>
        <taxon>Ascomycota</taxon>
        <taxon>Pezizomycotina</taxon>
        <taxon>Dothideomycetes</taxon>
        <taxon>Pleosporomycetidae</taxon>
        <taxon>Pleosporales</taxon>
        <taxon>Pleosporineae</taxon>
        <taxon>Pleosporaceae</taxon>
        <taxon>Bipolaris</taxon>
    </lineage>
</organism>
<reference evidence="3 4" key="1">
    <citation type="journal article" date="2012" name="PLoS Pathog.">
        <title>Diverse lifestyles and strategies of plant pathogenesis encoded in the genomes of eighteen Dothideomycetes fungi.</title>
        <authorList>
            <person name="Ohm R.A."/>
            <person name="Feau N."/>
            <person name="Henrissat B."/>
            <person name="Schoch C.L."/>
            <person name="Horwitz B.A."/>
            <person name="Barry K.W."/>
            <person name="Condon B.J."/>
            <person name="Copeland A.C."/>
            <person name="Dhillon B."/>
            <person name="Glaser F."/>
            <person name="Hesse C.N."/>
            <person name="Kosti I."/>
            <person name="LaButti K."/>
            <person name="Lindquist E.A."/>
            <person name="Lucas S."/>
            <person name="Salamov A.A."/>
            <person name="Bradshaw R.E."/>
            <person name="Ciuffetti L."/>
            <person name="Hamelin R.C."/>
            <person name="Kema G.H.J."/>
            <person name="Lawrence C."/>
            <person name="Scott J.A."/>
            <person name="Spatafora J.W."/>
            <person name="Turgeon B.G."/>
            <person name="de Wit P.J.G.M."/>
            <person name="Zhong S."/>
            <person name="Goodwin S.B."/>
            <person name="Grigoriev I.V."/>
        </authorList>
    </citation>
    <scope>NUCLEOTIDE SEQUENCE [LARGE SCALE GENOMIC DNA]</scope>
    <source>
        <strain evidence="4">C5 / ATCC 48332 / race O</strain>
    </source>
</reference>
<evidence type="ECO:0000256" key="1">
    <source>
        <dbReference type="SAM" id="MobiDB-lite"/>
    </source>
</evidence>
<feature type="compositionally biased region" description="Polar residues" evidence="1">
    <location>
        <begin position="420"/>
        <end position="429"/>
    </location>
</feature>
<protein>
    <submittedName>
        <fullName evidence="3">Uncharacterized protein</fullName>
    </submittedName>
</protein>
<evidence type="ECO:0000256" key="2">
    <source>
        <dbReference type="SAM" id="SignalP"/>
    </source>
</evidence>
<dbReference type="Proteomes" id="UP000016936">
    <property type="component" value="Unassembled WGS sequence"/>
</dbReference>
<keyword evidence="4" id="KW-1185">Reference proteome</keyword>
<dbReference type="EMBL" id="KB445580">
    <property type="protein sequence ID" value="EMD88722.1"/>
    <property type="molecule type" value="Genomic_DNA"/>
</dbReference>
<gene>
    <name evidence="3" type="ORF">COCHEDRAFT_1110682</name>
</gene>
<keyword evidence="2" id="KW-0732">Signal</keyword>
<feature type="signal peptide" evidence="2">
    <location>
        <begin position="1"/>
        <end position="19"/>
    </location>
</feature>